<organism evidence="2 3">
    <name type="scientific">Occultella aeris</name>
    <dbReference type="NCBI Taxonomy" id="2761496"/>
    <lineage>
        <taxon>Bacteria</taxon>
        <taxon>Bacillati</taxon>
        <taxon>Actinomycetota</taxon>
        <taxon>Actinomycetes</taxon>
        <taxon>Micrococcales</taxon>
        <taxon>Ruaniaceae</taxon>
        <taxon>Occultella</taxon>
    </lineage>
</organism>
<dbReference type="RefSeq" id="WP_156739133.1">
    <property type="nucleotide sequence ID" value="NZ_CACRYJ010000008.1"/>
</dbReference>
<dbReference type="Gene3D" id="3.40.50.720">
    <property type="entry name" value="NAD(P)-binding Rossmann-like Domain"/>
    <property type="match status" value="1"/>
</dbReference>
<dbReference type="InterPro" id="IPR051604">
    <property type="entry name" value="Ergot_Alk_Oxidoreductase"/>
</dbReference>
<dbReference type="Pfam" id="PF13460">
    <property type="entry name" value="NAD_binding_10"/>
    <property type="match status" value="1"/>
</dbReference>
<dbReference type="AlphaFoldDB" id="A0A7M4DEM5"/>
<name>A0A7M4DEM5_9MICO</name>
<reference evidence="2 3" key="1">
    <citation type="submission" date="2019-11" db="EMBL/GenBank/DDBJ databases">
        <authorList>
            <person name="Criscuolo A."/>
        </authorList>
    </citation>
    <scope>NUCLEOTIDE SEQUENCE [LARGE SCALE GENOMIC DNA]</scope>
    <source>
        <strain evidence="2">CIP111667</strain>
    </source>
</reference>
<evidence type="ECO:0000313" key="3">
    <source>
        <dbReference type="Proteomes" id="UP000419743"/>
    </source>
</evidence>
<evidence type="ECO:0000313" key="2">
    <source>
        <dbReference type="EMBL" id="VZO35368.1"/>
    </source>
</evidence>
<feature type="domain" description="NAD(P)-binding" evidence="1">
    <location>
        <begin position="9"/>
        <end position="139"/>
    </location>
</feature>
<comment type="caution">
    <text evidence="2">The sequence shown here is derived from an EMBL/GenBank/DDBJ whole genome shotgun (WGS) entry which is preliminary data.</text>
</comment>
<dbReference type="Proteomes" id="UP000419743">
    <property type="component" value="Unassembled WGS sequence"/>
</dbReference>
<proteinExistence type="predicted"/>
<sequence length="264" mass="27851">MTSPILLTGGTGTLGRLVLARLRAADHDVRVLSRRPRDDEPGVTYALGDVATGNGLEAALDDVHTVLHLAGGPRGDAAAAQVVAEHARRARVGHLVAISVVGADAMPLRYFREKAGLERAIAAAEVPWTVLRAAQFHDFVLTLARSLAKLPVTPVPRMRLQSVDADEVAHRLVDLALAGPAGLVPDLVGPEVYDAPDAVRAYLRARGSRRPVLVFGLPGKVGRAYRDGANLAVEPVGHGERSWADFLEERGGADAVAQPPIVAA</sequence>
<keyword evidence="3" id="KW-1185">Reference proteome</keyword>
<accession>A0A7M4DEM5</accession>
<dbReference type="EMBL" id="CACRYJ010000008">
    <property type="protein sequence ID" value="VZO35368.1"/>
    <property type="molecule type" value="Genomic_DNA"/>
</dbReference>
<protein>
    <submittedName>
        <fullName evidence="2">NmrA-like family protein</fullName>
    </submittedName>
</protein>
<evidence type="ECO:0000259" key="1">
    <source>
        <dbReference type="Pfam" id="PF13460"/>
    </source>
</evidence>
<dbReference type="PANTHER" id="PTHR43162:SF1">
    <property type="entry name" value="PRESTALK A DIFFERENTIATION PROTEIN A"/>
    <property type="match status" value="1"/>
</dbReference>
<dbReference type="InterPro" id="IPR036291">
    <property type="entry name" value="NAD(P)-bd_dom_sf"/>
</dbReference>
<dbReference type="SUPFAM" id="SSF51735">
    <property type="entry name" value="NAD(P)-binding Rossmann-fold domains"/>
    <property type="match status" value="1"/>
</dbReference>
<dbReference type="InterPro" id="IPR016040">
    <property type="entry name" value="NAD(P)-bd_dom"/>
</dbReference>
<dbReference type="PANTHER" id="PTHR43162">
    <property type="match status" value="1"/>
</dbReference>
<gene>
    <name evidence="2" type="ORF">HALOF300_00565</name>
</gene>